<dbReference type="PANTHER" id="PTHR36439">
    <property type="entry name" value="BLL4334 PROTEIN"/>
    <property type="match status" value="1"/>
</dbReference>
<organism evidence="1 2">
    <name type="scientific">Saxibacter everestensis</name>
    <dbReference type="NCBI Taxonomy" id="2909229"/>
    <lineage>
        <taxon>Bacteria</taxon>
        <taxon>Bacillati</taxon>
        <taxon>Actinomycetota</taxon>
        <taxon>Actinomycetes</taxon>
        <taxon>Micrococcales</taxon>
        <taxon>Brevibacteriaceae</taxon>
        <taxon>Saxibacter</taxon>
    </lineage>
</organism>
<evidence type="ECO:0000313" key="1">
    <source>
        <dbReference type="EMBL" id="WGW10963.1"/>
    </source>
</evidence>
<dbReference type="Gene3D" id="3.30.70.1280">
    <property type="entry name" value="SP0830-like domains"/>
    <property type="match status" value="1"/>
</dbReference>
<dbReference type="PIRSF" id="PIRSF008502">
    <property type="entry name" value="UCP008502"/>
    <property type="match status" value="1"/>
</dbReference>
<dbReference type="InterPro" id="IPR012545">
    <property type="entry name" value="DUF1697"/>
</dbReference>
<dbReference type="SUPFAM" id="SSF160379">
    <property type="entry name" value="SP0830-like"/>
    <property type="match status" value="1"/>
</dbReference>
<dbReference type="PANTHER" id="PTHR36439:SF1">
    <property type="entry name" value="DUF1697 DOMAIN-CONTAINING PROTEIN"/>
    <property type="match status" value="1"/>
</dbReference>
<dbReference type="EMBL" id="CP090958">
    <property type="protein sequence ID" value="WGW10963.1"/>
    <property type="molecule type" value="Genomic_DNA"/>
</dbReference>
<protein>
    <submittedName>
        <fullName evidence="1">DUF1697 domain-containing protein</fullName>
    </submittedName>
</protein>
<accession>A0ABY8QPR6</accession>
<dbReference type="Proteomes" id="UP001209083">
    <property type="component" value="Chromosome"/>
</dbReference>
<dbReference type="Pfam" id="PF08002">
    <property type="entry name" value="DUF1697"/>
    <property type="match status" value="1"/>
</dbReference>
<gene>
    <name evidence="1" type="ORF">LWF01_12715</name>
</gene>
<proteinExistence type="predicted"/>
<dbReference type="RefSeq" id="WP_349637745.1">
    <property type="nucleotide sequence ID" value="NZ_CP090958.1"/>
</dbReference>
<reference evidence="1 2" key="1">
    <citation type="submission" date="2023-05" db="EMBL/GenBank/DDBJ databases">
        <title>Lithophilousrod everest ZFBP1038 complete genpme.</title>
        <authorList>
            <person name="Tian M."/>
        </authorList>
    </citation>
    <scope>NUCLEOTIDE SEQUENCE [LARGE SCALE GENOMIC DNA]</scope>
    <source>
        <strain evidence="1 2">ZFBP1038</strain>
    </source>
</reference>
<name>A0ABY8QPR6_9MICO</name>
<keyword evidence="2" id="KW-1185">Reference proteome</keyword>
<evidence type="ECO:0000313" key="2">
    <source>
        <dbReference type="Proteomes" id="UP001209083"/>
    </source>
</evidence>
<sequence length="177" mass="19418">MVEFVALLRGVNVGGVNLKMADVRDAFTEGGFDDVRTVLASGNVLFRCQSGELNDISRRCEEVLREAFRYQARVIVVPKATLAAAVAQYPFDTNEDERHPYLIFGSDPDALAELVALGLDVDVERVAESQSDLPVVYWEVLRGQSVDSGLAKAAAKSSARVNTTTRNLRTCKKILLK</sequence>